<keyword evidence="3" id="KW-1185">Reference proteome</keyword>
<feature type="transmembrane region" description="Helical" evidence="1">
    <location>
        <begin position="134"/>
        <end position="153"/>
    </location>
</feature>
<organism evidence="2 3">
    <name type="scientific">Streptococcus pluranimalium</name>
    <dbReference type="NCBI Taxonomy" id="82348"/>
    <lineage>
        <taxon>Bacteria</taxon>
        <taxon>Bacillati</taxon>
        <taxon>Bacillota</taxon>
        <taxon>Bacilli</taxon>
        <taxon>Lactobacillales</taxon>
        <taxon>Streptococcaceae</taxon>
        <taxon>Streptococcus</taxon>
    </lineage>
</organism>
<dbReference type="OrthoDB" id="357960at2"/>
<protein>
    <submittedName>
        <fullName evidence="2">Sodium:solute symporter</fullName>
    </submittedName>
</protein>
<reference evidence="2 3" key="2">
    <citation type="submission" date="2018-02" db="EMBL/GenBank/DDBJ databases">
        <title>Whole genome sequencing analysis of Streptococcus pluranimalium isolated from cattle infected mastitis in China.</title>
        <authorList>
            <person name="Zhang J.-R."/>
            <person name="Hu G.-Z."/>
        </authorList>
    </citation>
    <scope>NUCLEOTIDE SEQUENCE [LARGE SCALE GENOMIC DNA]</scope>
    <source>
        <strain evidence="2 3">TH11417</strain>
    </source>
</reference>
<feature type="transmembrane region" description="Helical" evidence="1">
    <location>
        <begin position="39"/>
        <end position="62"/>
    </location>
</feature>
<evidence type="ECO:0000313" key="2">
    <source>
        <dbReference type="EMBL" id="AUW97233.1"/>
    </source>
</evidence>
<dbReference type="Proteomes" id="UP000238956">
    <property type="component" value="Chromosome"/>
</dbReference>
<dbReference type="PANTHER" id="PTHR43483">
    <property type="entry name" value="MEMBRANE TRANSPORTER PROTEIN HI_0806-RELATED"/>
    <property type="match status" value="1"/>
</dbReference>
<feature type="transmembrane region" description="Helical" evidence="1">
    <location>
        <begin position="110"/>
        <end position="128"/>
    </location>
</feature>
<keyword evidence="1" id="KW-0812">Transmembrane</keyword>
<gene>
    <name evidence="2" type="ORF">C0J00_09045</name>
</gene>
<dbReference type="GeneID" id="98394052"/>
<feature type="transmembrane region" description="Helical" evidence="1">
    <location>
        <begin position="240"/>
        <end position="262"/>
    </location>
</feature>
<dbReference type="RefSeq" id="WP_104968541.1">
    <property type="nucleotide sequence ID" value="NZ_CP025536.1"/>
</dbReference>
<feature type="transmembrane region" description="Helical" evidence="1">
    <location>
        <begin position="173"/>
        <end position="194"/>
    </location>
</feature>
<keyword evidence="1" id="KW-0472">Membrane</keyword>
<dbReference type="EMBL" id="CP025536">
    <property type="protein sequence ID" value="AUW97233.1"/>
    <property type="molecule type" value="Genomic_DNA"/>
</dbReference>
<evidence type="ECO:0000256" key="1">
    <source>
        <dbReference type="SAM" id="Phobius"/>
    </source>
</evidence>
<evidence type="ECO:0000313" key="3">
    <source>
        <dbReference type="Proteomes" id="UP000238956"/>
    </source>
</evidence>
<dbReference type="KEGG" id="splr:C0J00_09045"/>
<feature type="transmembrane region" description="Helical" evidence="1">
    <location>
        <begin position="82"/>
        <end position="103"/>
    </location>
</feature>
<accession>A0A2L0D5W9</accession>
<keyword evidence="1" id="KW-1133">Transmembrane helix</keyword>
<dbReference type="PANTHER" id="PTHR43483:SF3">
    <property type="entry name" value="MEMBRANE TRANSPORTER PROTEIN HI_0806-RELATED"/>
    <property type="match status" value="1"/>
</dbReference>
<dbReference type="AlphaFoldDB" id="A0A2L0D5W9"/>
<reference evidence="2 3" key="1">
    <citation type="submission" date="2017-12" db="EMBL/GenBank/DDBJ databases">
        <authorList>
            <person name="Hurst M.R.H."/>
        </authorList>
    </citation>
    <scope>NUCLEOTIDE SEQUENCE [LARGE SCALE GENOMIC DNA]</scope>
    <source>
        <strain evidence="2 3">TH11417</strain>
    </source>
</reference>
<sequence length="301" mass="32844">MAENIILHLIQIFLVVAIITITSYLIFHIKKHRINPFKRFWMGFGIGLITDLLDTLGIGSFATTTTLFKATKMIDDDSQLPGTMNAVHVIPVLIQSLCFILVVNVEPLTLVSMAAASFVGALFGTKLTKNWHTPTVQAILGTLLIIAAFISIYRMWTNPGADIVDSAHGLEGIWLVVGIVFNLIIGVLMTMGLGNYAPELIFFSLMGLSPAVAMPVMMLDAAMIMTASTTQFVKNNRVSWNGYAGMVFGGIVGVLIAVAFLSNLNLNSLKVLVIVIVLFTGSMLIRSSLKPQLKDKQSRYH</sequence>
<name>A0A2L0D5W9_9STRE</name>
<feature type="transmembrane region" description="Helical" evidence="1">
    <location>
        <begin position="6"/>
        <end position="27"/>
    </location>
</feature>
<proteinExistence type="predicted"/>
<feature type="transmembrane region" description="Helical" evidence="1">
    <location>
        <begin position="200"/>
        <end position="219"/>
    </location>
</feature>
<feature type="transmembrane region" description="Helical" evidence="1">
    <location>
        <begin position="268"/>
        <end position="289"/>
    </location>
</feature>